<keyword evidence="4" id="KW-0378">Hydrolase</keyword>
<dbReference type="GO" id="GO:0016787">
    <property type="term" value="F:hydrolase activity"/>
    <property type="evidence" value="ECO:0007669"/>
    <property type="project" value="UniProtKB-KW"/>
</dbReference>
<evidence type="ECO:0000313" key="9">
    <source>
        <dbReference type="Proteomes" id="UP000258927"/>
    </source>
</evidence>
<name>A0A2R4MG17_9HYPH</name>
<organism evidence="8 9">
    <name type="scientific">Maritalea myrionectae</name>
    <dbReference type="NCBI Taxonomy" id="454601"/>
    <lineage>
        <taxon>Bacteria</taxon>
        <taxon>Pseudomonadati</taxon>
        <taxon>Pseudomonadota</taxon>
        <taxon>Alphaproteobacteria</taxon>
        <taxon>Hyphomicrobiales</taxon>
        <taxon>Devosiaceae</taxon>
        <taxon>Maritalea</taxon>
    </lineage>
</organism>
<feature type="domain" description="Endoribonuclease YicC-like C-terminal" evidence="7">
    <location>
        <begin position="182"/>
        <end position="297"/>
    </location>
</feature>
<sequence length="297" mass="32058">MSKPIASMTGFARASGGISGASFNLEIKSVNSRGLDLRLRVPQGLDDLENVLRQKLTKALTRGAVQVNLNLTYEHLQSEVTVNAQALSTVLAAIDDLSGKVEADRPRLDGILALKGVLELNEAKLSDDQLVELKNEILAAADAAIADLIASRQAEGLNIQAFLTQRLVEIAEFTLKAEEHPARSREVILEKLTGQIALLQEGDNGLAEDRLHAEALVLATKADIREELDRLAAHVAAARKLLNGGGAVGRKLDFLAQEFNREANTLCSKSNHVDLTAIGLDLKAAIDQLREQVQNIE</sequence>
<dbReference type="PANTHER" id="PTHR30636:SF3">
    <property type="entry name" value="UPF0701 PROTEIN YICC"/>
    <property type="match status" value="1"/>
</dbReference>
<dbReference type="InterPro" id="IPR013527">
    <property type="entry name" value="YicC-like_N"/>
</dbReference>
<dbReference type="Pfam" id="PF08340">
    <property type="entry name" value="YicC-like_C"/>
    <property type="match status" value="1"/>
</dbReference>
<evidence type="ECO:0000256" key="4">
    <source>
        <dbReference type="ARBA" id="ARBA00022801"/>
    </source>
</evidence>
<protein>
    <submittedName>
        <fullName evidence="8">UPF0701 protein</fullName>
    </submittedName>
</protein>
<proteinExistence type="inferred from homology"/>
<dbReference type="EMBL" id="CP021330">
    <property type="protein sequence ID" value="AVX04962.1"/>
    <property type="molecule type" value="Genomic_DNA"/>
</dbReference>
<dbReference type="AlphaFoldDB" id="A0A2R4MG17"/>
<keyword evidence="3" id="KW-0255">Endonuclease</keyword>
<evidence type="ECO:0000259" key="7">
    <source>
        <dbReference type="Pfam" id="PF08340"/>
    </source>
</evidence>
<reference evidence="8 9" key="1">
    <citation type="submission" date="2017-05" db="EMBL/GenBank/DDBJ databases">
        <title>Genome Analysis of Maritalea myrionectae HL2708#5.</title>
        <authorList>
            <consortium name="Cotde Inc.-PKNU"/>
            <person name="Jang D."/>
            <person name="Oh H.-M."/>
        </authorList>
    </citation>
    <scope>NUCLEOTIDE SEQUENCE [LARGE SCALE GENOMIC DNA]</scope>
    <source>
        <strain evidence="8 9">HL2708#5</strain>
    </source>
</reference>
<evidence type="ECO:0000256" key="5">
    <source>
        <dbReference type="ARBA" id="ARBA00035648"/>
    </source>
</evidence>
<keyword evidence="2" id="KW-0540">Nuclease</keyword>
<feature type="domain" description="Endoribonuclease YicC-like N-terminal" evidence="6">
    <location>
        <begin position="5"/>
        <end position="160"/>
    </location>
</feature>
<dbReference type="NCBIfam" id="TIGR00255">
    <property type="entry name" value="YicC/YloC family endoribonuclease"/>
    <property type="match status" value="1"/>
</dbReference>
<dbReference type="PANTHER" id="PTHR30636">
    <property type="entry name" value="UPF0701 PROTEIN YICC"/>
    <property type="match status" value="1"/>
</dbReference>
<dbReference type="InterPro" id="IPR013551">
    <property type="entry name" value="YicC-like_C"/>
</dbReference>
<comment type="similarity">
    <text evidence="5">Belongs to the YicC/YloC family.</text>
</comment>
<gene>
    <name evidence="8" type="ORF">MXMO3_02450</name>
</gene>
<dbReference type="InterPro" id="IPR005229">
    <property type="entry name" value="YicC/YloC-like"/>
</dbReference>
<evidence type="ECO:0000256" key="3">
    <source>
        <dbReference type="ARBA" id="ARBA00022759"/>
    </source>
</evidence>
<comment type="cofactor">
    <cofactor evidence="1">
        <name>a divalent metal cation</name>
        <dbReference type="ChEBI" id="CHEBI:60240"/>
    </cofactor>
</comment>
<dbReference type="KEGG" id="mmyr:MXMO3_02450"/>
<evidence type="ECO:0000259" key="6">
    <source>
        <dbReference type="Pfam" id="PF03755"/>
    </source>
</evidence>
<dbReference type="GO" id="GO:0004521">
    <property type="term" value="F:RNA endonuclease activity"/>
    <property type="evidence" value="ECO:0007669"/>
    <property type="project" value="InterPro"/>
</dbReference>
<dbReference type="STRING" id="1122213.GCA_000423365_00094"/>
<keyword evidence="9" id="KW-1185">Reference proteome</keyword>
<evidence type="ECO:0000313" key="8">
    <source>
        <dbReference type="EMBL" id="AVX04962.1"/>
    </source>
</evidence>
<evidence type="ECO:0000256" key="1">
    <source>
        <dbReference type="ARBA" id="ARBA00001968"/>
    </source>
</evidence>
<accession>A0A2R4MG17</accession>
<dbReference type="Proteomes" id="UP000258927">
    <property type="component" value="Chromosome"/>
</dbReference>
<dbReference type="RefSeq" id="WP_117396052.1">
    <property type="nucleotide sequence ID" value="NZ_CP021330.1"/>
</dbReference>
<evidence type="ECO:0000256" key="2">
    <source>
        <dbReference type="ARBA" id="ARBA00022722"/>
    </source>
</evidence>
<dbReference type="Pfam" id="PF03755">
    <property type="entry name" value="YicC-like_N"/>
    <property type="match status" value="1"/>
</dbReference>